<evidence type="ECO:0000313" key="3">
    <source>
        <dbReference type="Proteomes" id="UP000070700"/>
    </source>
</evidence>
<gene>
    <name evidence="2" type="ORF">LY89DRAFT_707443</name>
</gene>
<dbReference type="EMBL" id="KQ947415">
    <property type="protein sequence ID" value="KUJ17115.1"/>
    <property type="molecule type" value="Genomic_DNA"/>
</dbReference>
<dbReference type="SUPFAM" id="SSF51905">
    <property type="entry name" value="FAD/NAD(P)-binding domain"/>
    <property type="match status" value="1"/>
</dbReference>
<dbReference type="AlphaFoldDB" id="A0A194XAC0"/>
<name>A0A194XAC0_MOLSC</name>
<accession>A0A194XAC0</accession>
<dbReference type="Pfam" id="PF01266">
    <property type="entry name" value="DAO"/>
    <property type="match status" value="1"/>
</dbReference>
<dbReference type="InterPro" id="IPR036188">
    <property type="entry name" value="FAD/NAD-bd_sf"/>
</dbReference>
<evidence type="ECO:0000313" key="2">
    <source>
        <dbReference type="EMBL" id="KUJ17115.1"/>
    </source>
</evidence>
<proteinExistence type="predicted"/>
<dbReference type="KEGG" id="psco:LY89DRAFT_707443"/>
<sequence length="454" mass="49595">MTQSHLPFPVPVPNATIPFWRTNPHPLDTHRSTASLPQKTDILIIGAGYAGISTAYHLITSSSSSPPPSIVLLEAREICSGATGRNGGHLRPSVPFPELIEKYGIAACLEIVLFEIAHMDAMKSLIEKEGIVCDFTLTGGHTVTKDPATVEFMKDVLGRYIAECPDLAEDYTVVVGEEAEKQSGVKGVIGDWQHEVAHLWPYKLFAGLLEICVKRGVNLQTNTAVLKSGGRDEEGYWGFETERGDVRAKKVVFATNGYTAGLLPEYKDVIAPRKALCTHIVVKPSAEDGKVKRMGNGWDSTYIIEPPLGGFDYLIQRPDGGVVVGGANRTYKEDGSGLGDWDDSSMIKPAEGYFEGYLERYFSTFKKGEDEETVDMAWTGIQGHTPDSLPHIGAVPGKEGQFIIAGFNGHGMPVIHLSSKGLVEMIVEGKKFEETRIPKLYEATKERLGVKFVL</sequence>
<organism evidence="2 3">
    <name type="scientific">Mollisia scopiformis</name>
    <name type="common">Conifer needle endophyte fungus</name>
    <name type="synonym">Phialocephala scopiformis</name>
    <dbReference type="NCBI Taxonomy" id="149040"/>
    <lineage>
        <taxon>Eukaryota</taxon>
        <taxon>Fungi</taxon>
        <taxon>Dikarya</taxon>
        <taxon>Ascomycota</taxon>
        <taxon>Pezizomycotina</taxon>
        <taxon>Leotiomycetes</taxon>
        <taxon>Helotiales</taxon>
        <taxon>Mollisiaceae</taxon>
        <taxon>Mollisia</taxon>
    </lineage>
</organism>
<keyword evidence="3" id="KW-1185">Reference proteome</keyword>
<protein>
    <submittedName>
        <fullName evidence="2">FAD dependent oxidoreductase</fullName>
    </submittedName>
</protein>
<dbReference type="OrthoDB" id="429143at2759"/>
<dbReference type="InParanoid" id="A0A194XAC0"/>
<dbReference type="STRING" id="149040.A0A194XAC0"/>
<reference evidence="2 3" key="1">
    <citation type="submission" date="2015-10" db="EMBL/GenBank/DDBJ databases">
        <title>Full genome of DAOMC 229536 Phialocephala scopiformis, a fungal endophyte of spruce producing the potent anti-insectan compound rugulosin.</title>
        <authorList>
            <consortium name="DOE Joint Genome Institute"/>
            <person name="Walker A.K."/>
            <person name="Frasz S.L."/>
            <person name="Seifert K.A."/>
            <person name="Miller J.D."/>
            <person name="Mondo S.J."/>
            <person name="Labutti K."/>
            <person name="Lipzen A."/>
            <person name="Dockter R."/>
            <person name="Kennedy M."/>
            <person name="Grigoriev I.V."/>
            <person name="Spatafora J.W."/>
        </authorList>
    </citation>
    <scope>NUCLEOTIDE SEQUENCE [LARGE SCALE GENOMIC DNA]</scope>
    <source>
        <strain evidence="2 3">CBS 120377</strain>
    </source>
</reference>
<dbReference type="Gene3D" id="3.30.9.10">
    <property type="entry name" value="D-Amino Acid Oxidase, subunit A, domain 2"/>
    <property type="match status" value="1"/>
</dbReference>
<dbReference type="Gene3D" id="3.50.50.60">
    <property type="entry name" value="FAD/NAD(P)-binding domain"/>
    <property type="match status" value="1"/>
</dbReference>
<dbReference type="GeneID" id="28827335"/>
<dbReference type="GO" id="GO:0005737">
    <property type="term" value="C:cytoplasm"/>
    <property type="evidence" value="ECO:0007669"/>
    <property type="project" value="TreeGrafter"/>
</dbReference>
<dbReference type="PANTHER" id="PTHR13847:SF279">
    <property type="entry name" value="FAD DEPENDENT OXIDOREDUCTASE DOMAIN-CONTAINING PROTEIN-RELATED"/>
    <property type="match status" value="1"/>
</dbReference>
<dbReference type="InterPro" id="IPR006076">
    <property type="entry name" value="FAD-dep_OxRdtase"/>
</dbReference>
<dbReference type="RefSeq" id="XP_018071470.1">
    <property type="nucleotide sequence ID" value="XM_018217609.1"/>
</dbReference>
<feature type="domain" description="FAD dependent oxidoreductase" evidence="1">
    <location>
        <begin position="41"/>
        <end position="424"/>
    </location>
</feature>
<evidence type="ECO:0000259" key="1">
    <source>
        <dbReference type="Pfam" id="PF01266"/>
    </source>
</evidence>
<dbReference type="Proteomes" id="UP000070700">
    <property type="component" value="Unassembled WGS sequence"/>
</dbReference>
<dbReference type="PANTHER" id="PTHR13847">
    <property type="entry name" value="SARCOSINE DEHYDROGENASE-RELATED"/>
    <property type="match status" value="1"/>
</dbReference>